<name>A0AAV3S0G5_LITER</name>
<gene>
    <name evidence="1" type="ORF">LIER_33618</name>
</gene>
<comment type="caution">
    <text evidence="1">The sequence shown here is derived from an EMBL/GenBank/DDBJ whole genome shotgun (WGS) entry which is preliminary data.</text>
</comment>
<evidence type="ECO:0000313" key="1">
    <source>
        <dbReference type="EMBL" id="GAA0186330.1"/>
    </source>
</evidence>
<dbReference type="PANTHER" id="PTHR33511">
    <property type="entry name" value="OS06G0632400 PROTEIN"/>
    <property type="match status" value="1"/>
</dbReference>
<organism evidence="1 2">
    <name type="scientific">Lithospermum erythrorhizon</name>
    <name type="common">Purple gromwell</name>
    <name type="synonym">Lithospermum officinale var. erythrorhizon</name>
    <dbReference type="NCBI Taxonomy" id="34254"/>
    <lineage>
        <taxon>Eukaryota</taxon>
        <taxon>Viridiplantae</taxon>
        <taxon>Streptophyta</taxon>
        <taxon>Embryophyta</taxon>
        <taxon>Tracheophyta</taxon>
        <taxon>Spermatophyta</taxon>
        <taxon>Magnoliopsida</taxon>
        <taxon>eudicotyledons</taxon>
        <taxon>Gunneridae</taxon>
        <taxon>Pentapetalae</taxon>
        <taxon>asterids</taxon>
        <taxon>lamiids</taxon>
        <taxon>Boraginales</taxon>
        <taxon>Boraginaceae</taxon>
        <taxon>Boraginoideae</taxon>
        <taxon>Lithospermeae</taxon>
        <taxon>Lithospermum</taxon>
    </lineage>
</organism>
<sequence>MGGKSSKSRSGDDSREDFVKACKVWPSDEDRGHYTAEPGVDRKTSDYISSITERWKNLILFYEIRR</sequence>
<dbReference type="EMBL" id="BAABME010013589">
    <property type="protein sequence ID" value="GAA0186330.1"/>
    <property type="molecule type" value="Genomic_DNA"/>
</dbReference>
<reference evidence="1 2" key="1">
    <citation type="submission" date="2024-01" db="EMBL/GenBank/DDBJ databases">
        <title>The complete chloroplast genome sequence of Lithospermum erythrorhizon: insights into the phylogenetic relationship among Boraginaceae species and the maternal lineages of purple gromwells.</title>
        <authorList>
            <person name="Okada T."/>
            <person name="Watanabe K."/>
        </authorList>
    </citation>
    <scope>NUCLEOTIDE SEQUENCE [LARGE SCALE GENOMIC DNA]</scope>
</reference>
<protein>
    <submittedName>
        <fullName evidence="1">Uncharacterized protein</fullName>
    </submittedName>
</protein>
<keyword evidence="2" id="KW-1185">Reference proteome</keyword>
<dbReference type="Proteomes" id="UP001454036">
    <property type="component" value="Unassembled WGS sequence"/>
</dbReference>
<accession>A0AAV3S0G5</accession>
<evidence type="ECO:0000313" key="2">
    <source>
        <dbReference type="Proteomes" id="UP001454036"/>
    </source>
</evidence>
<dbReference type="AlphaFoldDB" id="A0AAV3S0G5"/>
<proteinExistence type="predicted"/>